<dbReference type="GeneID" id="63700496"/>
<feature type="domain" description="SnoaL-like" evidence="1">
    <location>
        <begin position="24"/>
        <end position="167"/>
    </location>
</feature>
<dbReference type="InterPro" id="IPR037401">
    <property type="entry name" value="SnoaL-like"/>
</dbReference>
<dbReference type="InterPro" id="IPR032710">
    <property type="entry name" value="NTF2-like_dom_sf"/>
</dbReference>
<gene>
    <name evidence="2" type="ORF">EURHEDRAFT_473576</name>
</gene>
<name>A0A017SMV7_ASPRC</name>
<dbReference type="RefSeq" id="XP_040641263.1">
    <property type="nucleotide sequence ID" value="XM_040785372.1"/>
</dbReference>
<proteinExistence type="predicted"/>
<sequence length="253" mass="28852">MTYNLTANEAQPAHWLHLNGTPDQILDRYCVSELLRGWPVYRDASEWKNYRACFADDAYVFSTWSGGLPIDDFIQSSQQSRANGDFVMHRENGILVDLNPSTNRAVGKMKATISQRFTDPATKVEYDIDCDARFIMWCVKKSLPRKAGNPVPGTGLGPRAISGGWKVQYVKLFYEKDKVVPVDGKNVPEFSREELEKFPYGYRYLAAAQARAGKEVSADMPTLEDGERFWEMYRAMEEWLNGEDVPKRLGISR</sequence>
<dbReference type="EMBL" id="KK088415">
    <property type="protein sequence ID" value="EYE97575.1"/>
    <property type="molecule type" value="Genomic_DNA"/>
</dbReference>
<dbReference type="OrthoDB" id="2533647at2759"/>
<organism evidence="2 3">
    <name type="scientific">Aspergillus ruber (strain CBS 135680)</name>
    <dbReference type="NCBI Taxonomy" id="1388766"/>
    <lineage>
        <taxon>Eukaryota</taxon>
        <taxon>Fungi</taxon>
        <taxon>Dikarya</taxon>
        <taxon>Ascomycota</taxon>
        <taxon>Pezizomycotina</taxon>
        <taxon>Eurotiomycetes</taxon>
        <taxon>Eurotiomycetidae</taxon>
        <taxon>Eurotiales</taxon>
        <taxon>Aspergillaceae</taxon>
        <taxon>Aspergillus</taxon>
        <taxon>Aspergillus subgen. Aspergillus</taxon>
    </lineage>
</organism>
<evidence type="ECO:0000259" key="1">
    <source>
        <dbReference type="Pfam" id="PF13577"/>
    </source>
</evidence>
<dbReference type="Proteomes" id="UP000019804">
    <property type="component" value="Unassembled WGS sequence"/>
</dbReference>
<reference evidence="3" key="1">
    <citation type="journal article" date="2014" name="Nat. Commun.">
        <title>Genomic adaptations of the halophilic Dead Sea filamentous fungus Eurotium rubrum.</title>
        <authorList>
            <person name="Kis-Papo T."/>
            <person name="Weig A.R."/>
            <person name="Riley R."/>
            <person name="Persoh D."/>
            <person name="Salamov A."/>
            <person name="Sun H."/>
            <person name="Lipzen A."/>
            <person name="Wasser S.P."/>
            <person name="Rambold G."/>
            <person name="Grigoriev I.V."/>
            <person name="Nevo E."/>
        </authorList>
    </citation>
    <scope>NUCLEOTIDE SEQUENCE [LARGE SCALE GENOMIC DNA]</scope>
    <source>
        <strain evidence="3">CBS 135680</strain>
    </source>
</reference>
<accession>A0A017SMV7</accession>
<dbReference type="Pfam" id="PF13577">
    <property type="entry name" value="SnoaL_4"/>
    <property type="match status" value="1"/>
</dbReference>
<dbReference type="STRING" id="1388766.A0A017SMV7"/>
<evidence type="ECO:0000313" key="3">
    <source>
        <dbReference type="Proteomes" id="UP000019804"/>
    </source>
</evidence>
<protein>
    <submittedName>
        <fullName evidence="2">Catabolic 3-dehydroquinase</fullName>
    </submittedName>
</protein>
<dbReference type="AlphaFoldDB" id="A0A017SMV7"/>
<dbReference type="Gene3D" id="3.10.450.50">
    <property type="match status" value="1"/>
</dbReference>
<evidence type="ECO:0000313" key="2">
    <source>
        <dbReference type="EMBL" id="EYE97575.1"/>
    </source>
</evidence>
<dbReference type="SUPFAM" id="SSF54427">
    <property type="entry name" value="NTF2-like"/>
    <property type="match status" value="1"/>
</dbReference>
<keyword evidence="3" id="KW-1185">Reference proteome</keyword>
<dbReference type="HOGENOM" id="CLU_067875_0_0_1"/>